<keyword evidence="2" id="KW-1185">Reference proteome</keyword>
<gene>
    <name evidence="1" type="ORF">HOLleu_07018</name>
</gene>
<dbReference type="AlphaFoldDB" id="A0A9Q1CGH5"/>
<comment type="caution">
    <text evidence="1">The sequence shown here is derived from an EMBL/GenBank/DDBJ whole genome shotgun (WGS) entry which is preliminary data.</text>
</comment>
<evidence type="ECO:0000313" key="1">
    <source>
        <dbReference type="EMBL" id="KAJ8044303.1"/>
    </source>
</evidence>
<accession>A0A9Q1CGH5</accession>
<dbReference type="EMBL" id="JAIZAY010000003">
    <property type="protein sequence ID" value="KAJ8044303.1"/>
    <property type="molecule type" value="Genomic_DNA"/>
</dbReference>
<organism evidence="1 2">
    <name type="scientific">Holothuria leucospilota</name>
    <name type="common">Black long sea cucumber</name>
    <name type="synonym">Mertensiothuria leucospilota</name>
    <dbReference type="NCBI Taxonomy" id="206669"/>
    <lineage>
        <taxon>Eukaryota</taxon>
        <taxon>Metazoa</taxon>
        <taxon>Echinodermata</taxon>
        <taxon>Eleutherozoa</taxon>
        <taxon>Echinozoa</taxon>
        <taxon>Holothuroidea</taxon>
        <taxon>Aspidochirotacea</taxon>
        <taxon>Aspidochirotida</taxon>
        <taxon>Holothuriidae</taxon>
        <taxon>Holothuria</taxon>
    </lineage>
</organism>
<reference evidence="1" key="1">
    <citation type="submission" date="2021-10" db="EMBL/GenBank/DDBJ databases">
        <title>Tropical sea cucumber genome reveals ecological adaptation and Cuvierian tubules defense mechanism.</title>
        <authorList>
            <person name="Chen T."/>
        </authorList>
    </citation>
    <scope>NUCLEOTIDE SEQUENCE</scope>
    <source>
        <strain evidence="1">Nanhai2018</strain>
        <tissue evidence="1">Muscle</tissue>
    </source>
</reference>
<sequence>MAQLSGTDSDLYPSIGFADNPSSVRVKWQQTKPQLPPVYSQDGQRSLEVTRRSNRASKVIWGHQEVQIV</sequence>
<name>A0A9Q1CGH5_HOLLE</name>
<proteinExistence type="predicted"/>
<evidence type="ECO:0000313" key="2">
    <source>
        <dbReference type="Proteomes" id="UP001152320"/>
    </source>
</evidence>
<dbReference type="Proteomes" id="UP001152320">
    <property type="component" value="Chromosome 3"/>
</dbReference>
<dbReference type="OrthoDB" id="258495at2759"/>
<protein>
    <submittedName>
        <fullName evidence="1">Uncharacterized protein</fullName>
    </submittedName>
</protein>